<feature type="region of interest" description="Disordered" evidence="1">
    <location>
        <begin position="361"/>
        <end position="381"/>
    </location>
</feature>
<dbReference type="GO" id="GO:0009251">
    <property type="term" value="P:glucan catabolic process"/>
    <property type="evidence" value="ECO:0007669"/>
    <property type="project" value="TreeGrafter"/>
</dbReference>
<keyword evidence="2" id="KW-0732">Signal</keyword>
<dbReference type="EMBL" id="CENE01000016">
    <property type="protein sequence ID" value="CEQ41711.1"/>
    <property type="molecule type" value="Genomic_DNA"/>
</dbReference>
<gene>
    <name evidence="3" type="primary">SPOSA6832_03453</name>
</gene>
<dbReference type="InterPro" id="IPR050546">
    <property type="entry name" value="Glycosyl_Hydrlase_16"/>
</dbReference>
<dbReference type="AlphaFoldDB" id="A0A0D6EPD0"/>
<dbReference type="Proteomes" id="UP000243876">
    <property type="component" value="Unassembled WGS sequence"/>
</dbReference>
<dbReference type="SUPFAM" id="SSF49899">
    <property type="entry name" value="Concanavalin A-like lectins/glucanases"/>
    <property type="match status" value="1"/>
</dbReference>
<dbReference type="PANTHER" id="PTHR10963:SF24">
    <property type="entry name" value="GLYCOSIDASE C21B10.07-RELATED"/>
    <property type="match status" value="1"/>
</dbReference>
<name>A0A0D6EPD0_SPOSA</name>
<organism evidence="3 4">
    <name type="scientific">Sporidiobolus salmonicolor</name>
    <name type="common">Yeast-like fungus</name>
    <name type="synonym">Sporobolomyces salmonicolor</name>
    <dbReference type="NCBI Taxonomy" id="5005"/>
    <lineage>
        <taxon>Eukaryota</taxon>
        <taxon>Fungi</taxon>
        <taxon>Dikarya</taxon>
        <taxon>Basidiomycota</taxon>
        <taxon>Pucciniomycotina</taxon>
        <taxon>Microbotryomycetes</taxon>
        <taxon>Sporidiobolales</taxon>
        <taxon>Sporidiobolaceae</taxon>
        <taxon>Sporobolomyces</taxon>
    </lineage>
</organism>
<dbReference type="PANTHER" id="PTHR10963">
    <property type="entry name" value="GLYCOSYL HYDROLASE-RELATED"/>
    <property type="match status" value="1"/>
</dbReference>
<feature type="compositionally biased region" description="Low complexity" evidence="1">
    <location>
        <begin position="365"/>
        <end position="377"/>
    </location>
</feature>
<keyword evidence="4" id="KW-1185">Reference proteome</keyword>
<dbReference type="InterPro" id="IPR013320">
    <property type="entry name" value="ConA-like_dom_sf"/>
</dbReference>
<dbReference type="CDD" id="cd02181">
    <property type="entry name" value="GH16_fungal_Lam16A_glucanase"/>
    <property type="match status" value="1"/>
</dbReference>
<reference evidence="4" key="1">
    <citation type="submission" date="2015-02" db="EMBL/GenBank/DDBJ databases">
        <authorList>
            <person name="Gon?alves P."/>
        </authorList>
    </citation>
    <scope>NUCLEOTIDE SEQUENCE [LARGE SCALE GENOMIC DNA]</scope>
</reference>
<protein>
    <submittedName>
        <fullName evidence="3">SPOSA6832_03453-mRNA-1:cds</fullName>
    </submittedName>
</protein>
<evidence type="ECO:0000313" key="4">
    <source>
        <dbReference type="Proteomes" id="UP000243876"/>
    </source>
</evidence>
<sequence>MPSFSLVSAAVLLAAGARAEYSLVKDYSGDSFFNGWSYYGSWDNLTNGDVNFVNQSASTQLAYVNDAGRMTAHILLALNPFHLAQNAIIKVDNTSTVLYPNKRDTVRIQSTESYDIGSLFVFDAVHVPYGCSVWPAPNTGEIDTFEAVNLMQYNEMALHTTSGCMAPNSTTSDAYTGTLTYNNCDYEANANSGCTVLDPSTDSYGEAFATAGGGVWATELANTGIRIWFFTVRCSHSWSPFHQFSNNSVSFSSQREKVPSDLLSTNTSAIPDPSSWGEPTAYFPSSSCNIADYFEAQHLVVDITLCGDWAGNNATLSTTGCALTTQPACYQQYVLDSSNYDTAYFEIPSIRVYNDPSLAANRTGSSSSNSSSSDSNNKTSGAAASCSRQTVLGAVAAGVMAVAGWTVLGA</sequence>
<feature type="signal peptide" evidence="2">
    <location>
        <begin position="1"/>
        <end position="19"/>
    </location>
</feature>
<evidence type="ECO:0000256" key="1">
    <source>
        <dbReference type="SAM" id="MobiDB-lite"/>
    </source>
</evidence>
<dbReference type="OrthoDB" id="192832at2759"/>
<proteinExistence type="predicted"/>
<evidence type="ECO:0000313" key="3">
    <source>
        <dbReference type="EMBL" id="CEQ41711.1"/>
    </source>
</evidence>
<dbReference type="Gene3D" id="2.60.120.200">
    <property type="match status" value="1"/>
</dbReference>
<feature type="chain" id="PRO_5002303472" evidence="2">
    <location>
        <begin position="20"/>
        <end position="410"/>
    </location>
</feature>
<accession>A0A0D6EPD0</accession>
<dbReference type="Pfam" id="PF26113">
    <property type="entry name" value="GH16_XgeA"/>
    <property type="match status" value="2"/>
</dbReference>
<evidence type="ECO:0000256" key="2">
    <source>
        <dbReference type="SAM" id="SignalP"/>
    </source>
</evidence>